<keyword evidence="1" id="KW-0812">Transmembrane</keyword>
<evidence type="ECO:0000256" key="1">
    <source>
        <dbReference type="SAM" id="Phobius"/>
    </source>
</evidence>
<sequence length="104" mass="11141">MRKIILTALGCACLALLLGWLVTAQANASSSNDSASLLIVLVSIPLLLASVVFSFGASWVLRSAQQRQAHGITTLAWRCAFALNLLLSLAYLTVFGYLASLLFR</sequence>
<feature type="transmembrane region" description="Helical" evidence="1">
    <location>
        <begin position="81"/>
        <end position="103"/>
    </location>
</feature>
<keyword evidence="2" id="KW-0732">Signal</keyword>
<accession>A0A432VV03</accession>
<dbReference type="Proteomes" id="UP000288212">
    <property type="component" value="Unassembled WGS sequence"/>
</dbReference>
<evidence type="ECO:0000313" key="3">
    <source>
        <dbReference type="EMBL" id="RUO20208.1"/>
    </source>
</evidence>
<dbReference type="EMBL" id="PIPI01000003">
    <property type="protein sequence ID" value="RUO20208.1"/>
    <property type="molecule type" value="Genomic_DNA"/>
</dbReference>
<keyword evidence="4" id="KW-1185">Reference proteome</keyword>
<feature type="signal peptide" evidence="2">
    <location>
        <begin position="1"/>
        <end position="28"/>
    </location>
</feature>
<keyword evidence="1" id="KW-1133">Transmembrane helix</keyword>
<dbReference type="AlphaFoldDB" id="A0A432VV03"/>
<keyword evidence="1" id="KW-0472">Membrane</keyword>
<feature type="chain" id="PRO_5019231518" evidence="2">
    <location>
        <begin position="29"/>
        <end position="104"/>
    </location>
</feature>
<evidence type="ECO:0000256" key="2">
    <source>
        <dbReference type="SAM" id="SignalP"/>
    </source>
</evidence>
<comment type="caution">
    <text evidence="3">The sequence shown here is derived from an EMBL/GenBank/DDBJ whole genome shotgun (WGS) entry which is preliminary data.</text>
</comment>
<gene>
    <name evidence="3" type="ORF">CWE06_06165</name>
</gene>
<organism evidence="3 4">
    <name type="scientific">Aliidiomarina haloalkalitolerans</name>
    <dbReference type="NCBI Taxonomy" id="859059"/>
    <lineage>
        <taxon>Bacteria</taxon>
        <taxon>Pseudomonadati</taxon>
        <taxon>Pseudomonadota</taxon>
        <taxon>Gammaproteobacteria</taxon>
        <taxon>Alteromonadales</taxon>
        <taxon>Idiomarinaceae</taxon>
        <taxon>Aliidiomarina</taxon>
    </lineage>
</organism>
<reference evidence="3 4" key="1">
    <citation type="journal article" date="2011" name="Front. Microbiol.">
        <title>Genomic signatures of strain selection and enhancement in Bacillus atrophaeus var. globigii, a historical biowarfare simulant.</title>
        <authorList>
            <person name="Gibbons H.S."/>
            <person name="Broomall S.M."/>
            <person name="McNew L.A."/>
            <person name="Daligault H."/>
            <person name="Chapman C."/>
            <person name="Bruce D."/>
            <person name="Karavis M."/>
            <person name="Krepps M."/>
            <person name="McGregor P.A."/>
            <person name="Hong C."/>
            <person name="Park K.H."/>
            <person name="Akmal A."/>
            <person name="Feldman A."/>
            <person name="Lin J.S."/>
            <person name="Chang W.E."/>
            <person name="Higgs B.W."/>
            <person name="Demirev P."/>
            <person name="Lindquist J."/>
            <person name="Liem A."/>
            <person name="Fochler E."/>
            <person name="Read T.D."/>
            <person name="Tapia R."/>
            <person name="Johnson S."/>
            <person name="Bishop-Lilly K.A."/>
            <person name="Detter C."/>
            <person name="Han C."/>
            <person name="Sozhamannan S."/>
            <person name="Rosenzweig C.N."/>
            <person name="Skowronski E.W."/>
        </authorList>
    </citation>
    <scope>NUCLEOTIDE SEQUENCE [LARGE SCALE GENOMIC DNA]</scope>
    <source>
        <strain evidence="3 4">AK5</strain>
    </source>
</reference>
<evidence type="ECO:0000313" key="4">
    <source>
        <dbReference type="Proteomes" id="UP000288212"/>
    </source>
</evidence>
<dbReference type="RefSeq" id="WP_126792229.1">
    <property type="nucleotide sequence ID" value="NZ_PIPI01000003.1"/>
</dbReference>
<feature type="transmembrane region" description="Helical" evidence="1">
    <location>
        <begin position="38"/>
        <end position="61"/>
    </location>
</feature>
<proteinExistence type="predicted"/>
<protein>
    <submittedName>
        <fullName evidence="3">Uncharacterized protein</fullName>
    </submittedName>
</protein>
<name>A0A432VV03_9GAMM</name>